<evidence type="ECO:0000256" key="1">
    <source>
        <dbReference type="ARBA" id="ARBA00004613"/>
    </source>
</evidence>
<protein>
    <recommendedName>
        <fullName evidence="6">S-protein homolog</fullName>
    </recommendedName>
</protein>
<keyword evidence="9" id="KW-1185">Reference proteome</keyword>
<evidence type="ECO:0000256" key="5">
    <source>
        <dbReference type="ARBA" id="ARBA00022729"/>
    </source>
</evidence>
<evidence type="ECO:0000256" key="3">
    <source>
        <dbReference type="ARBA" id="ARBA00022471"/>
    </source>
</evidence>
<organism evidence="8 9">
    <name type="scientific">Sphagnum troendelagicum</name>
    <dbReference type="NCBI Taxonomy" id="128251"/>
    <lineage>
        <taxon>Eukaryota</taxon>
        <taxon>Viridiplantae</taxon>
        <taxon>Streptophyta</taxon>
        <taxon>Embryophyta</taxon>
        <taxon>Bryophyta</taxon>
        <taxon>Sphagnophytina</taxon>
        <taxon>Sphagnopsida</taxon>
        <taxon>Sphagnales</taxon>
        <taxon>Sphagnaceae</taxon>
        <taxon>Sphagnum</taxon>
    </lineage>
</organism>
<comment type="subcellular location">
    <subcellularLocation>
        <location evidence="1 6">Secreted</location>
    </subcellularLocation>
</comment>
<dbReference type="PANTHER" id="PTHR31232:SF18">
    <property type="entry name" value="S-PROTEIN HOMOLOG"/>
    <property type="match status" value="1"/>
</dbReference>
<evidence type="ECO:0000256" key="4">
    <source>
        <dbReference type="ARBA" id="ARBA00022525"/>
    </source>
</evidence>
<evidence type="ECO:0000313" key="8">
    <source>
        <dbReference type="EMBL" id="CAK9235417.1"/>
    </source>
</evidence>
<comment type="similarity">
    <text evidence="2 6">Belongs to the plant self-incompatibility (S1) protein family.</text>
</comment>
<evidence type="ECO:0000256" key="6">
    <source>
        <dbReference type="RuleBase" id="RU367044"/>
    </source>
</evidence>
<proteinExistence type="inferred from homology"/>
<keyword evidence="5" id="KW-0732">Signal</keyword>
<dbReference type="PANTHER" id="PTHR31232">
    <property type="match status" value="1"/>
</dbReference>
<dbReference type="InterPro" id="IPR010264">
    <property type="entry name" value="Self-incomp_S1"/>
</dbReference>
<evidence type="ECO:0000256" key="7">
    <source>
        <dbReference type="SAM" id="Phobius"/>
    </source>
</evidence>
<name>A0ABP0V1L2_9BRYO</name>
<dbReference type="Pfam" id="PF05938">
    <property type="entry name" value="Self-incomp_S1"/>
    <property type="match status" value="1"/>
</dbReference>
<keyword evidence="7" id="KW-0812">Transmembrane</keyword>
<reference evidence="8" key="1">
    <citation type="submission" date="2024-02" db="EMBL/GenBank/DDBJ databases">
        <authorList>
            <consortium name="ELIXIR-Norway"/>
            <consortium name="Elixir Norway"/>
        </authorList>
    </citation>
    <scope>NUCLEOTIDE SEQUENCE</scope>
</reference>
<keyword evidence="7" id="KW-0472">Membrane</keyword>
<sequence length="144" mass="15890">MARSSLSSSSTSTAITTSAMIMMVVAMVAMAYFPYAAADAVTIVNQLGEDLVLHCASANDDLGVQTLVNLQEYGFRFRENIWGSTLFWCDFTANGYPPHRQDVYKGDRYLADTCWCTSCNWVVSPKGFICNGKQQPSWTWGGSN</sequence>
<dbReference type="EMBL" id="OZ019900">
    <property type="protein sequence ID" value="CAK9235417.1"/>
    <property type="molecule type" value="Genomic_DNA"/>
</dbReference>
<keyword evidence="3 6" id="KW-0713">Self-incompatibility</keyword>
<evidence type="ECO:0000256" key="2">
    <source>
        <dbReference type="ARBA" id="ARBA00005581"/>
    </source>
</evidence>
<keyword evidence="4 6" id="KW-0964">Secreted</keyword>
<keyword evidence="7" id="KW-1133">Transmembrane helix</keyword>
<accession>A0ABP0V1L2</accession>
<dbReference type="Proteomes" id="UP001497512">
    <property type="component" value="Chromosome 8"/>
</dbReference>
<feature type="transmembrane region" description="Helical" evidence="7">
    <location>
        <begin position="12"/>
        <end position="35"/>
    </location>
</feature>
<gene>
    <name evidence="8" type="ORF">CSSPTR1EN2_LOCUS22706</name>
</gene>
<evidence type="ECO:0000313" key="9">
    <source>
        <dbReference type="Proteomes" id="UP001497512"/>
    </source>
</evidence>